<protein>
    <recommendedName>
        <fullName evidence="2">Coenzyme PQQ synthesis protein D</fullName>
    </recommendedName>
</protein>
<organism evidence="1">
    <name type="scientific">uncultured Sporomusa sp</name>
    <dbReference type="NCBI Taxonomy" id="307249"/>
    <lineage>
        <taxon>Bacteria</taxon>
        <taxon>Bacillati</taxon>
        <taxon>Bacillota</taxon>
        <taxon>Negativicutes</taxon>
        <taxon>Selenomonadales</taxon>
        <taxon>Sporomusaceae</taxon>
        <taxon>Sporomusa</taxon>
        <taxon>environmental samples</taxon>
    </lineage>
</organism>
<dbReference type="Pfam" id="PF05402">
    <property type="entry name" value="PqqD"/>
    <property type="match status" value="1"/>
</dbReference>
<accession>A0A212M0A4</accession>
<dbReference type="Gene3D" id="1.10.10.1150">
    <property type="entry name" value="Coenzyme PQQ synthesis protein D (PqqD)"/>
    <property type="match status" value="1"/>
</dbReference>
<evidence type="ECO:0000313" key="1">
    <source>
        <dbReference type="EMBL" id="SCM83242.1"/>
    </source>
</evidence>
<reference evidence="1" key="1">
    <citation type="submission" date="2016-08" db="EMBL/GenBank/DDBJ databases">
        <authorList>
            <person name="Seilhamer J.J."/>
        </authorList>
    </citation>
    <scope>NUCLEOTIDE SEQUENCE</scope>
    <source>
        <strain evidence="1">86</strain>
    </source>
</reference>
<proteinExistence type="predicted"/>
<dbReference type="AlphaFoldDB" id="A0A212M0A4"/>
<gene>
    <name evidence="1" type="ORF">KL86SPO_70100</name>
</gene>
<dbReference type="InterPro" id="IPR008792">
    <property type="entry name" value="PQQD"/>
</dbReference>
<dbReference type="EMBL" id="FMJE01000007">
    <property type="protein sequence ID" value="SCM83242.1"/>
    <property type="molecule type" value="Genomic_DNA"/>
</dbReference>
<sequence length="94" mass="10604">MSRSVLLDSKPCRITPPSVRIKEEADKIMFHSGDLFLLMEESEATVYRMCDGTITVKEMIAQLATKYDTSESEVSAQLEAFLDDLAARDLISWN</sequence>
<name>A0A212M0A4_9FIRM</name>
<evidence type="ECO:0008006" key="2">
    <source>
        <dbReference type="Google" id="ProtNLM"/>
    </source>
</evidence>
<dbReference type="InterPro" id="IPR041881">
    <property type="entry name" value="PqqD_sf"/>
</dbReference>
<dbReference type="RefSeq" id="WP_288185713.1">
    <property type="nucleotide sequence ID" value="NZ_LT608335.1"/>
</dbReference>